<proteinExistence type="predicted"/>
<dbReference type="AlphaFoldDB" id="A0AAD1RA05"/>
<keyword evidence="2" id="KW-1185">Reference proteome</keyword>
<dbReference type="Proteomes" id="UP001295444">
    <property type="component" value="Chromosome 02"/>
</dbReference>
<accession>A0AAD1RA05</accession>
<name>A0AAD1RA05_PELCU</name>
<evidence type="ECO:0000313" key="2">
    <source>
        <dbReference type="Proteomes" id="UP001295444"/>
    </source>
</evidence>
<organism evidence="1 2">
    <name type="scientific">Pelobates cultripes</name>
    <name type="common">Western spadefoot toad</name>
    <dbReference type="NCBI Taxonomy" id="61616"/>
    <lineage>
        <taxon>Eukaryota</taxon>
        <taxon>Metazoa</taxon>
        <taxon>Chordata</taxon>
        <taxon>Craniata</taxon>
        <taxon>Vertebrata</taxon>
        <taxon>Euteleostomi</taxon>
        <taxon>Amphibia</taxon>
        <taxon>Batrachia</taxon>
        <taxon>Anura</taxon>
        <taxon>Pelobatoidea</taxon>
        <taxon>Pelobatidae</taxon>
        <taxon>Pelobates</taxon>
    </lineage>
</organism>
<reference evidence="1" key="1">
    <citation type="submission" date="2022-03" db="EMBL/GenBank/DDBJ databases">
        <authorList>
            <person name="Alioto T."/>
            <person name="Alioto T."/>
            <person name="Gomez Garrido J."/>
        </authorList>
    </citation>
    <scope>NUCLEOTIDE SEQUENCE</scope>
</reference>
<dbReference type="EMBL" id="OW240913">
    <property type="protein sequence ID" value="CAH2246305.1"/>
    <property type="molecule type" value="Genomic_DNA"/>
</dbReference>
<sequence>MEEREGHQTRDCITVAAIGYLPWKPTHRMTQGAGSQCKTTDPYPGLPYSPFRSAVLEPRRILTADIQQDHAKPMEGIGSDDV</sequence>
<evidence type="ECO:0000313" key="1">
    <source>
        <dbReference type="EMBL" id="CAH2246305.1"/>
    </source>
</evidence>
<protein>
    <submittedName>
        <fullName evidence="1">Uncharacterized protein</fullName>
    </submittedName>
</protein>
<gene>
    <name evidence="1" type="ORF">PECUL_23A057813</name>
</gene>